<evidence type="ECO:0000313" key="1">
    <source>
        <dbReference type="EMBL" id="EDV06268.1"/>
    </source>
</evidence>
<sequence length="41" mass="4937">MFEDMVTDGLFLFSADKINYTLTILNKFVLYRFRILHYLCA</sequence>
<dbReference type="Proteomes" id="UP000004596">
    <property type="component" value="Unassembled WGS sequence"/>
</dbReference>
<dbReference type="STRING" id="471870.BACINT_01353"/>
<evidence type="ECO:0000313" key="2">
    <source>
        <dbReference type="Proteomes" id="UP000004596"/>
    </source>
</evidence>
<gene>
    <name evidence="1" type="ORF">BACINT_01353</name>
</gene>
<name>B3CA39_9BACE</name>
<comment type="caution">
    <text evidence="1">The sequence shown here is derived from an EMBL/GenBank/DDBJ whole genome shotgun (WGS) entry which is preliminary data.</text>
</comment>
<proteinExistence type="predicted"/>
<accession>B3CA39</accession>
<dbReference type="EMBL" id="ABJL02000007">
    <property type="protein sequence ID" value="EDV06268.1"/>
    <property type="molecule type" value="Genomic_DNA"/>
</dbReference>
<dbReference type="AlphaFoldDB" id="B3CA39"/>
<protein>
    <submittedName>
        <fullName evidence="1">Uncharacterized protein</fullName>
    </submittedName>
</protein>
<reference evidence="1 2" key="1">
    <citation type="submission" date="2008-04" db="EMBL/GenBank/DDBJ databases">
        <title>Draft genome sequence of Bacteroides intestinalis (DSM 17393).</title>
        <authorList>
            <person name="Sudarsanam P."/>
            <person name="Ley R."/>
            <person name="Guruge J."/>
            <person name="Turnbaugh P.J."/>
            <person name="Mahowald M."/>
            <person name="Liep D."/>
            <person name="Gordon J."/>
        </authorList>
    </citation>
    <scope>NUCLEOTIDE SEQUENCE [LARGE SCALE GENOMIC DNA]</scope>
    <source>
        <strain evidence="1 2">DSM 17393</strain>
    </source>
</reference>
<organism evidence="1 2">
    <name type="scientific">Bacteroides intestinalis DSM 17393</name>
    <dbReference type="NCBI Taxonomy" id="471870"/>
    <lineage>
        <taxon>Bacteria</taxon>
        <taxon>Pseudomonadati</taxon>
        <taxon>Bacteroidota</taxon>
        <taxon>Bacteroidia</taxon>
        <taxon>Bacteroidales</taxon>
        <taxon>Bacteroidaceae</taxon>
        <taxon>Bacteroides</taxon>
    </lineage>
</organism>
<reference evidence="1 2" key="2">
    <citation type="submission" date="2008-04" db="EMBL/GenBank/DDBJ databases">
        <authorList>
            <person name="Fulton L."/>
            <person name="Clifton S."/>
            <person name="Fulton B."/>
            <person name="Xu J."/>
            <person name="Minx P."/>
            <person name="Pepin K.H."/>
            <person name="Johnson M."/>
            <person name="Thiruvilangam P."/>
            <person name="Bhonagiri V."/>
            <person name="Nash W.E."/>
            <person name="Mardis E.R."/>
            <person name="Wilson R.K."/>
        </authorList>
    </citation>
    <scope>NUCLEOTIDE SEQUENCE [LARGE SCALE GENOMIC DNA]</scope>
    <source>
        <strain evidence="1 2">DSM 17393</strain>
    </source>
</reference>